<dbReference type="InterPro" id="IPR001254">
    <property type="entry name" value="Trypsin_dom"/>
</dbReference>
<feature type="domain" description="Peptidase S1" evidence="10">
    <location>
        <begin position="66"/>
        <end position="297"/>
    </location>
</feature>
<evidence type="ECO:0000256" key="9">
    <source>
        <dbReference type="RuleBase" id="RU363034"/>
    </source>
</evidence>
<dbReference type="FunFam" id="2.40.10.10:FF:000047">
    <property type="entry name" value="Trypsin eta"/>
    <property type="match status" value="1"/>
</dbReference>
<dbReference type="InterPro" id="IPR001314">
    <property type="entry name" value="Peptidase_S1A"/>
</dbReference>
<dbReference type="PANTHER" id="PTHR24276">
    <property type="entry name" value="POLYSERASE-RELATED"/>
    <property type="match status" value="1"/>
</dbReference>
<dbReference type="PROSITE" id="PS50240">
    <property type="entry name" value="TRYPSIN_DOM"/>
    <property type="match status" value="1"/>
</dbReference>
<dbReference type="Gene3D" id="2.40.10.10">
    <property type="entry name" value="Trypsin-like serine proteases"/>
    <property type="match status" value="2"/>
</dbReference>
<dbReference type="InterPro" id="IPR009003">
    <property type="entry name" value="Peptidase_S1_PA"/>
</dbReference>
<keyword evidence="3" id="KW-0964">Secreted</keyword>
<dbReference type="PANTHER" id="PTHR24276:SF98">
    <property type="entry name" value="FI18310P1-RELATED"/>
    <property type="match status" value="1"/>
</dbReference>
<comment type="subcellular location">
    <subcellularLocation>
        <location evidence="1">Secreted</location>
        <location evidence="1">Extracellular space</location>
    </subcellularLocation>
</comment>
<keyword evidence="4 9" id="KW-0645">Protease</keyword>
<evidence type="ECO:0000313" key="12">
    <source>
        <dbReference type="Proteomes" id="UP000215335"/>
    </source>
</evidence>
<dbReference type="PROSITE" id="PS00135">
    <property type="entry name" value="TRYPSIN_SER"/>
    <property type="match status" value="1"/>
</dbReference>
<organism evidence="11 12">
    <name type="scientific">Trichomalopsis sarcophagae</name>
    <dbReference type="NCBI Taxonomy" id="543379"/>
    <lineage>
        <taxon>Eukaryota</taxon>
        <taxon>Metazoa</taxon>
        <taxon>Ecdysozoa</taxon>
        <taxon>Arthropoda</taxon>
        <taxon>Hexapoda</taxon>
        <taxon>Insecta</taxon>
        <taxon>Pterygota</taxon>
        <taxon>Neoptera</taxon>
        <taxon>Endopterygota</taxon>
        <taxon>Hymenoptera</taxon>
        <taxon>Apocrita</taxon>
        <taxon>Proctotrupomorpha</taxon>
        <taxon>Chalcidoidea</taxon>
        <taxon>Pteromalidae</taxon>
        <taxon>Pteromalinae</taxon>
        <taxon>Trichomalopsis</taxon>
    </lineage>
</organism>
<dbReference type="EC" id="3.4.21.1" evidence="8"/>
<dbReference type="STRING" id="543379.A0A232ETZ3"/>
<dbReference type="InterPro" id="IPR050430">
    <property type="entry name" value="Peptidase_S1"/>
</dbReference>
<keyword evidence="12" id="KW-1185">Reference proteome</keyword>
<evidence type="ECO:0000256" key="3">
    <source>
        <dbReference type="ARBA" id="ARBA00022525"/>
    </source>
</evidence>
<evidence type="ECO:0000256" key="4">
    <source>
        <dbReference type="ARBA" id="ARBA00022670"/>
    </source>
</evidence>
<evidence type="ECO:0000256" key="6">
    <source>
        <dbReference type="ARBA" id="ARBA00022825"/>
    </source>
</evidence>
<dbReference type="CDD" id="cd00190">
    <property type="entry name" value="Tryp_SPc"/>
    <property type="match status" value="1"/>
</dbReference>
<protein>
    <recommendedName>
        <fullName evidence="8">chymotrypsin</fullName>
        <ecNumber evidence="8">3.4.21.1</ecNumber>
    </recommendedName>
</protein>
<evidence type="ECO:0000256" key="8">
    <source>
        <dbReference type="ARBA" id="ARBA00044036"/>
    </source>
</evidence>
<evidence type="ECO:0000313" key="11">
    <source>
        <dbReference type="EMBL" id="OXU21823.1"/>
    </source>
</evidence>
<keyword evidence="5 9" id="KW-0378">Hydrolase</keyword>
<name>A0A232ETZ3_9HYME</name>
<proteinExistence type="inferred from homology"/>
<sequence length="297" mass="32056">MKKQGRTIHPTQICANDPLTRKGQCSGDSGGPLFVDGKLTGIVSWSTKDPYCASTEYPGRSLSPRIVNGIDAKQGEIPFQVSLQRYGSHFCGGSVLNENYVVTAAHCVEGSSPNGISIVVGTLEYKRPGQTRKAVKITIHEGFSPANSYSNDVALIKINTPFKFNKLVQPVPLPDLHTKIAINSTAVVSGWGRLGGANGGIPDTLKKAQIWVADPDYCREVMKKQGMIIHPTQICANDPTTRRGQCNGDSGGPLIVNGKLTGIVSWSVKDPYCASTEYPGVYTRVPEFVDWILEHAV</sequence>
<evidence type="ECO:0000256" key="1">
    <source>
        <dbReference type="ARBA" id="ARBA00004239"/>
    </source>
</evidence>
<dbReference type="SMART" id="SM00020">
    <property type="entry name" value="Tryp_SPc"/>
    <property type="match status" value="1"/>
</dbReference>
<dbReference type="Proteomes" id="UP000215335">
    <property type="component" value="Unassembled WGS sequence"/>
</dbReference>
<evidence type="ECO:0000256" key="7">
    <source>
        <dbReference type="ARBA" id="ARBA00023157"/>
    </source>
</evidence>
<comment type="similarity">
    <text evidence="2">Belongs to the peptidase S1 family.</text>
</comment>
<dbReference type="AlphaFoldDB" id="A0A232ETZ3"/>
<comment type="caution">
    <text evidence="11">The sequence shown here is derived from an EMBL/GenBank/DDBJ whole genome shotgun (WGS) entry which is preliminary data.</text>
</comment>
<dbReference type="EMBL" id="NNAY01002200">
    <property type="protein sequence ID" value="OXU21823.1"/>
    <property type="molecule type" value="Genomic_DNA"/>
</dbReference>
<dbReference type="Pfam" id="PF00089">
    <property type="entry name" value="Trypsin"/>
    <property type="match status" value="2"/>
</dbReference>
<dbReference type="PRINTS" id="PR00722">
    <property type="entry name" value="CHYMOTRYPSIN"/>
</dbReference>
<keyword evidence="6 9" id="KW-0720">Serine protease</keyword>
<dbReference type="InterPro" id="IPR033116">
    <property type="entry name" value="TRYPSIN_SER"/>
</dbReference>
<evidence type="ECO:0000256" key="5">
    <source>
        <dbReference type="ARBA" id="ARBA00022801"/>
    </source>
</evidence>
<dbReference type="PROSITE" id="PS00134">
    <property type="entry name" value="TRYPSIN_HIS"/>
    <property type="match status" value="1"/>
</dbReference>
<dbReference type="GO" id="GO:0005576">
    <property type="term" value="C:extracellular region"/>
    <property type="evidence" value="ECO:0007669"/>
    <property type="project" value="UniProtKB-SubCell"/>
</dbReference>
<dbReference type="GO" id="GO:0004252">
    <property type="term" value="F:serine-type endopeptidase activity"/>
    <property type="evidence" value="ECO:0007669"/>
    <property type="project" value="UniProtKB-EC"/>
</dbReference>
<gene>
    <name evidence="11" type="ORF">TSAR_003378</name>
</gene>
<dbReference type="InterPro" id="IPR043504">
    <property type="entry name" value="Peptidase_S1_PA_chymotrypsin"/>
</dbReference>
<evidence type="ECO:0000256" key="2">
    <source>
        <dbReference type="ARBA" id="ARBA00007664"/>
    </source>
</evidence>
<keyword evidence="7" id="KW-1015">Disulfide bond</keyword>
<dbReference type="OrthoDB" id="8440449at2759"/>
<dbReference type="SUPFAM" id="SSF50494">
    <property type="entry name" value="Trypsin-like serine proteases"/>
    <property type="match status" value="2"/>
</dbReference>
<dbReference type="InterPro" id="IPR018114">
    <property type="entry name" value="TRYPSIN_HIS"/>
</dbReference>
<dbReference type="GO" id="GO:0016485">
    <property type="term" value="P:protein processing"/>
    <property type="evidence" value="ECO:0007669"/>
    <property type="project" value="UniProtKB-ARBA"/>
</dbReference>
<reference evidence="11 12" key="1">
    <citation type="journal article" date="2017" name="Curr. Biol.">
        <title>The Evolution of Venom by Co-option of Single-Copy Genes.</title>
        <authorList>
            <person name="Martinson E.O."/>
            <person name="Mrinalini"/>
            <person name="Kelkar Y.D."/>
            <person name="Chang C.H."/>
            <person name="Werren J.H."/>
        </authorList>
    </citation>
    <scope>NUCLEOTIDE SEQUENCE [LARGE SCALE GENOMIC DNA]</scope>
    <source>
        <strain evidence="11 12">Alberta</strain>
        <tissue evidence="11">Whole body</tissue>
    </source>
</reference>
<evidence type="ECO:0000259" key="10">
    <source>
        <dbReference type="PROSITE" id="PS50240"/>
    </source>
</evidence>
<accession>A0A232ETZ3</accession>